<dbReference type="EMBL" id="AAPJ01000002">
    <property type="protein sequence ID" value="EAS50636.1"/>
    <property type="molecule type" value="Genomic_DNA"/>
</dbReference>
<sequence length="102" mass="10835">MSETEPIEAALTAAERLNPELAETQGGQQESGGGVADDVAYHVEHGWVSSSLAGSWCVVVMVRQAHHEGAGTGGWLRQSSVAGGWRRRSGPVRVAARAGRRW</sequence>
<gene>
    <name evidence="1" type="ORF">SI859A1_00756</name>
</gene>
<evidence type="ECO:0000313" key="1">
    <source>
        <dbReference type="EMBL" id="EAS50636.1"/>
    </source>
</evidence>
<organism evidence="1 2">
    <name type="scientific">Aurantimonas manganoxydans (strain ATCC BAA-1229 / DSM 21871 / SI85-9A1)</name>
    <dbReference type="NCBI Taxonomy" id="287752"/>
    <lineage>
        <taxon>Bacteria</taxon>
        <taxon>Pseudomonadati</taxon>
        <taxon>Pseudomonadota</taxon>
        <taxon>Alphaproteobacteria</taxon>
        <taxon>Hyphomicrobiales</taxon>
        <taxon>Aurantimonadaceae</taxon>
        <taxon>Aurantimonas</taxon>
    </lineage>
</organism>
<name>Q1YK87_AURMS</name>
<dbReference type="HOGENOM" id="CLU_2274154_0_0_5"/>
<dbReference type="Proteomes" id="UP000000321">
    <property type="component" value="Unassembled WGS sequence"/>
</dbReference>
<dbReference type="BioCyc" id="AURANTIMONAS:SI859A1_00756-MONOMER"/>
<accession>Q1YK87</accession>
<keyword evidence="2" id="KW-1185">Reference proteome</keyword>
<protein>
    <submittedName>
        <fullName evidence="1">Uncharacterized protein</fullName>
    </submittedName>
</protein>
<dbReference type="AlphaFoldDB" id="Q1YK87"/>
<reference evidence="1 2" key="1">
    <citation type="journal article" date="2008" name="Appl. Environ. Microbiol.">
        <title>Genomic insights into Mn(II) oxidation by the marine alphaproteobacterium Aurantimonas sp. strain SI85-9A1.</title>
        <authorList>
            <person name="Dick G.J."/>
            <person name="Podell S."/>
            <person name="Johnson H.A."/>
            <person name="Rivera-Espinoza Y."/>
            <person name="Bernier-Latmani R."/>
            <person name="McCarthy J.K."/>
            <person name="Torpey J.W."/>
            <person name="Clement B.G."/>
            <person name="Gaasterland T."/>
            <person name="Tebo B.M."/>
        </authorList>
    </citation>
    <scope>NUCLEOTIDE SEQUENCE [LARGE SCALE GENOMIC DNA]</scope>
    <source>
        <strain evidence="1 2">SI85-9A1</strain>
    </source>
</reference>
<comment type="caution">
    <text evidence="1">The sequence shown here is derived from an EMBL/GenBank/DDBJ whole genome shotgun (WGS) entry which is preliminary data.</text>
</comment>
<proteinExistence type="predicted"/>
<evidence type="ECO:0000313" key="2">
    <source>
        <dbReference type="Proteomes" id="UP000000321"/>
    </source>
</evidence>